<gene>
    <name evidence="1" type="ORF">PCOV9_00007</name>
    <name evidence="2" type="ORF">PCOV9_00129</name>
</gene>
<dbReference type="EMBL" id="MG648908">
    <property type="protein sequence ID" value="AUH16760.1"/>
    <property type="molecule type" value="Genomic_DNA"/>
</dbReference>
<proteinExistence type="predicted"/>
<keyword evidence="1" id="KW-0614">Plasmid</keyword>
<name>A0A2H5C0Z1_ECOLX</name>
<evidence type="ECO:0000313" key="2">
    <source>
        <dbReference type="EMBL" id="AUH16760.1"/>
    </source>
</evidence>
<accession>A0A2H5C0Z1</accession>
<dbReference type="EMBL" id="MG648907">
    <property type="protein sequence ID" value="AUH16641.1"/>
    <property type="molecule type" value="Genomic_DNA"/>
</dbReference>
<protein>
    <submittedName>
        <fullName evidence="1">Uncharacterized protein</fullName>
    </submittedName>
</protein>
<organism evidence="1">
    <name type="scientific">Escherichia coli</name>
    <dbReference type="NCBI Taxonomy" id="562"/>
    <lineage>
        <taxon>Bacteria</taxon>
        <taxon>Pseudomonadati</taxon>
        <taxon>Pseudomonadota</taxon>
        <taxon>Gammaproteobacteria</taxon>
        <taxon>Enterobacterales</taxon>
        <taxon>Enterobacteriaceae</taxon>
        <taxon>Escherichia</taxon>
    </lineage>
</organism>
<dbReference type="AlphaFoldDB" id="A0A2H5C0Z1"/>
<evidence type="ECO:0000313" key="1">
    <source>
        <dbReference type="EMBL" id="AUH16641.1"/>
    </source>
</evidence>
<reference evidence="1" key="1">
    <citation type="journal article" date="2018" name="PLoS ONE">
        <title>Characterization of plasmids harboring blaCTX-M and blaCMY genes in E. coli from French broilers.</title>
        <authorList>
            <person name="Touzain F."/>
            <person name="Le Devendec L."/>
            <person name="De Boisseson C."/>
            <person name="Baron S."/>
            <person name="Jouy E."/>
            <person name="Perrin-Guyomard A."/>
            <person name="Blanchard Y."/>
            <person name="Kempf I."/>
        </authorList>
    </citation>
    <scope>NUCLEOTIDE SEQUENCE</scope>
    <source>
        <plasmid evidence="1">pCOV9</plasmid>
    </source>
</reference>
<geneLocation type="plasmid" evidence="1">
    <name>pCOV9</name>
</geneLocation>
<sequence length="32" mass="3573">MPAVDCCVQLIHSILCTVLWTKYLVTQAVPAR</sequence>